<accession>A0ABN9WB13</accession>
<name>A0ABN9WB13_9DINO</name>
<gene>
    <name evidence="1" type="ORF">PCOR1329_LOCUS65673</name>
</gene>
<organism evidence="1 2">
    <name type="scientific">Prorocentrum cordatum</name>
    <dbReference type="NCBI Taxonomy" id="2364126"/>
    <lineage>
        <taxon>Eukaryota</taxon>
        <taxon>Sar</taxon>
        <taxon>Alveolata</taxon>
        <taxon>Dinophyceae</taxon>
        <taxon>Prorocentrales</taxon>
        <taxon>Prorocentraceae</taxon>
        <taxon>Prorocentrum</taxon>
    </lineage>
</organism>
<comment type="caution">
    <text evidence="1">The sequence shown here is derived from an EMBL/GenBank/DDBJ whole genome shotgun (WGS) entry which is preliminary data.</text>
</comment>
<protein>
    <submittedName>
        <fullName evidence="1">Uncharacterized protein</fullName>
    </submittedName>
</protein>
<dbReference type="Proteomes" id="UP001189429">
    <property type="component" value="Unassembled WGS sequence"/>
</dbReference>
<dbReference type="EMBL" id="CAUYUJ010018417">
    <property type="protein sequence ID" value="CAK0883463.1"/>
    <property type="molecule type" value="Genomic_DNA"/>
</dbReference>
<evidence type="ECO:0000313" key="2">
    <source>
        <dbReference type="Proteomes" id="UP001189429"/>
    </source>
</evidence>
<proteinExistence type="predicted"/>
<keyword evidence="2" id="KW-1185">Reference proteome</keyword>
<evidence type="ECO:0000313" key="1">
    <source>
        <dbReference type="EMBL" id="CAK0883463.1"/>
    </source>
</evidence>
<reference evidence="1" key="1">
    <citation type="submission" date="2023-10" db="EMBL/GenBank/DDBJ databases">
        <authorList>
            <person name="Chen Y."/>
            <person name="Shah S."/>
            <person name="Dougan E. K."/>
            <person name="Thang M."/>
            <person name="Chan C."/>
        </authorList>
    </citation>
    <scope>NUCLEOTIDE SEQUENCE [LARGE SCALE GENOMIC DNA]</scope>
</reference>
<sequence length="125" mass="13283">MVAQAWARERVSELRLTGSVLEWRGHFGWIEPDGWIDHPEAARHGRRVYVSAKDVGAGTELYGGVRVSFLAYADGNGVGAEDVQLEAALAGAFPAYPVRARPRAAAAGGRCCARAPLPGALGGRR</sequence>
<feature type="non-terminal residue" evidence="1">
    <location>
        <position position="125"/>
    </location>
</feature>